<dbReference type="AlphaFoldDB" id="A0A5B7E7B6"/>
<evidence type="ECO:0000313" key="2">
    <source>
        <dbReference type="Proteomes" id="UP000324222"/>
    </source>
</evidence>
<comment type="caution">
    <text evidence="1">The sequence shown here is derived from an EMBL/GenBank/DDBJ whole genome shotgun (WGS) entry which is preliminary data.</text>
</comment>
<gene>
    <name evidence="1" type="ORF">E2C01_022458</name>
</gene>
<evidence type="ECO:0000313" key="1">
    <source>
        <dbReference type="EMBL" id="MPC29237.1"/>
    </source>
</evidence>
<accession>A0A5B7E7B6</accession>
<proteinExistence type="predicted"/>
<dbReference type="EMBL" id="VSRR010002039">
    <property type="protein sequence ID" value="MPC29237.1"/>
    <property type="molecule type" value="Genomic_DNA"/>
</dbReference>
<keyword evidence="2" id="KW-1185">Reference proteome</keyword>
<protein>
    <submittedName>
        <fullName evidence="1">Uncharacterized protein</fullName>
    </submittedName>
</protein>
<sequence length="93" mass="10622">MKVVVVVVVVEVVMIEKLGNDITKHGNSTFFVHLDIQEERFSGAFFVLAQPLSRRPAHLLQHLQSKMRPHRCSFFELFLKGIMGNNNKCISVI</sequence>
<organism evidence="1 2">
    <name type="scientific">Portunus trituberculatus</name>
    <name type="common">Swimming crab</name>
    <name type="synonym">Neptunus trituberculatus</name>
    <dbReference type="NCBI Taxonomy" id="210409"/>
    <lineage>
        <taxon>Eukaryota</taxon>
        <taxon>Metazoa</taxon>
        <taxon>Ecdysozoa</taxon>
        <taxon>Arthropoda</taxon>
        <taxon>Crustacea</taxon>
        <taxon>Multicrustacea</taxon>
        <taxon>Malacostraca</taxon>
        <taxon>Eumalacostraca</taxon>
        <taxon>Eucarida</taxon>
        <taxon>Decapoda</taxon>
        <taxon>Pleocyemata</taxon>
        <taxon>Brachyura</taxon>
        <taxon>Eubrachyura</taxon>
        <taxon>Portunoidea</taxon>
        <taxon>Portunidae</taxon>
        <taxon>Portuninae</taxon>
        <taxon>Portunus</taxon>
    </lineage>
</organism>
<reference evidence="1 2" key="1">
    <citation type="submission" date="2019-05" db="EMBL/GenBank/DDBJ databases">
        <title>Another draft genome of Portunus trituberculatus and its Hox gene families provides insights of decapod evolution.</title>
        <authorList>
            <person name="Jeong J.-H."/>
            <person name="Song I."/>
            <person name="Kim S."/>
            <person name="Choi T."/>
            <person name="Kim D."/>
            <person name="Ryu S."/>
            <person name="Kim W."/>
        </authorList>
    </citation>
    <scope>NUCLEOTIDE SEQUENCE [LARGE SCALE GENOMIC DNA]</scope>
    <source>
        <tissue evidence="1">Muscle</tissue>
    </source>
</reference>
<name>A0A5B7E7B6_PORTR</name>
<dbReference type="Proteomes" id="UP000324222">
    <property type="component" value="Unassembled WGS sequence"/>
</dbReference>